<dbReference type="NCBIfam" id="TIGR04025">
    <property type="entry name" value="PPOX_FMN_DR2398"/>
    <property type="match status" value="1"/>
</dbReference>
<dbReference type="InterPro" id="IPR011576">
    <property type="entry name" value="Pyridox_Oxase_N"/>
</dbReference>
<dbReference type="GO" id="GO:0016787">
    <property type="term" value="F:hydrolase activity"/>
    <property type="evidence" value="ECO:0007669"/>
    <property type="project" value="UniProtKB-KW"/>
</dbReference>
<sequence>MAQITSIEQLGGFYSQPSTRAANKSLYELDGYTRTFIEHCPFLLLSSVDEQGMTDVSPRGGMPGFVAILDNKTLLIPDSPGNNRLDTFRNLLERPGIGLMLMVPGVEEVVRIKGTASLHDDEEWLARCLDGKRPPKLVIKVDIQETFFHCAKAIMRAKLWDGTYTVDRDILPSLAKILKEQQNLDGEAMEQKEMVDYYQSTL</sequence>
<keyword evidence="2" id="KW-0378">Hydrolase</keyword>
<dbReference type="SUPFAM" id="SSF50475">
    <property type="entry name" value="FMN-binding split barrel"/>
    <property type="match status" value="1"/>
</dbReference>
<dbReference type="InterPro" id="IPR012349">
    <property type="entry name" value="Split_barrel_FMN-bd"/>
</dbReference>
<evidence type="ECO:0000313" key="3">
    <source>
        <dbReference type="Proteomes" id="UP000035909"/>
    </source>
</evidence>
<dbReference type="PANTHER" id="PTHR42815:SF2">
    <property type="entry name" value="FAD-BINDING, PUTATIVE (AFU_ORTHOLOGUE AFUA_6G07600)-RELATED"/>
    <property type="match status" value="1"/>
</dbReference>
<evidence type="ECO:0000259" key="1">
    <source>
        <dbReference type="Pfam" id="PF01243"/>
    </source>
</evidence>
<dbReference type="InterPro" id="IPR024029">
    <property type="entry name" value="Pyridox_Oxase_FMN-dep"/>
</dbReference>
<keyword evidence="3" id="KW-1185">Reference proteome</keyword>
<organism evidence="2 3">
    <name type="scientific">Photobacterium ganghwense</name>
    <dbReference type="NCBI Taxonomy" id="320778"/>
    <lineage>
        <taxon>Bacteria</taxon>
        <taxon>Pseudomonadati</taxon>
        <taxon>Pseudomonadota</taxon>
        <taxon>Gammaproteobacteria</taxon>
        <taxon>Vibrionales</taxon>
        <taxon>Vibrionaceae</taxon>
        <taxon>Photobacterium</taxon>
    </lineage>
</organism>
<dbReference type="Gene3D" id="2.30.110.10">
    <property type="entry name" value="Electron Transport, Fmn-binding Protein, Chain A"/>
    <property type="match status" value="1"/>
</dbReference>
<dbReference type="EMBL" id="LDOU01000002">
    <property type="protein sequence ID" value="KLV11472.1"/>
    <property type="molecule type" value="Genomic_DNA"/>
</dbReference>
<dbReference type="RefSeq" id="WP_047883431.1">
    <property type="nucleotide sequence ID" value="NZ_LDOU01000002.1"/>
</dbReference>
<protein>
    <submittedName>
        <fullName evidence="2">Phosphohydrolase</fullName>
    </submittedName>
</protein>
<evidence type="ECO:0000313" key="2">
    <source>
        <dbReference type="EMBL" id="KLV11472.1"/>
    </source>
</evidence>
<dbReference type="PATRIC" id="fig|320778.3.peg.339"/>
<dbReference type="STRING" id="320778.ABT57_01595"/>
<name>A0A0J1KAX4_9GAMM</name>
<reference evidence="2 3" key="1">
    <citation type="submission" date="2015-05" db="EMBL/GenBank/DDBJ databases">
        <title>Photobacterium galathea sp. nov.</title>
        <authorList>
            <person name="Machado H."/>
            <person name="Gram L."/>
        </authorList>
    </citation>
    <scope>NUCLEOTIDE SEQUENCE [LARGE SCALE GENOMIC DNA]</scope>
    <source>
        <strain evidence="2 3">DSM 22954</strain>
    </source>
</reference>
<gene>
    <name evidence="2" type="ORF">ABT57_01595</name>
</gene>
<dbReference type="Pfam" id="PF01243">
    <property type="entry name" value="PNPOx_N"/>
    <property type="match status" value="1"/>
</dbReference>
<dbReference type="OrthoDB" id="9796486at2"/>
<dbReference type="PANTHER" id="PTHR42815">
    <property type="entry name" value="FAD-BINDING, PUTATIVE (AFU_ORTHOLOGUE AFUA_6G07600)-RELATED"/>
    <property type="match status" value="1"/>
</dbReference>
<dbReference type="AlphaFoldDB" id="A0A0J1KAX4"/>
<comment type="caution">
    <text evidence="2">The sequence shown here is derived from an EMBL/GenBank/DDBJ whole genome shotgun (WGS) entry which is preliminary data.</text>
</comment>
<feature type="domain" description="Pyridoxamine 5'-phosphate oxidase N-terminal" evidence="1">
    <location>
        <begin position="33"/>
        <end position="150"/>
    </location>
</feature>
<dbReference type="Proteomes" id="UP000035909">
    <property type="component" value="Unassembled WGS sequence"/>
</dbReference>
<accession>A0A0J1KAX4</accession>
<proteinExistence type="predicted"/>